<evidence type="ECO:0000256" key="13">
    <source>
        <dbReference type="SAM" id="Phobius"/>
    </source>
</evidence>
<protein>
    <recommendedName>
        <fullName evidence="4">NADH dehydrogenase [ubiquinone] 1 alpha subcomplex subunit 1</fullName>
    </recommendedName>
</protein>
<evidence type="ECO:0000256" key="7">
    <source>
        <dbReference type="ARBA" id="ARBA00022692"/>
    </source>
</evidence>
<evidence type="ECO:0000256" key="6">
    <source>
        <dbReference type="ARBA" id="ARBA00022660"/>
    </source>
</evidence>
<dbReference type="InterPro" id="IPR017384">
    <property type="entry name" value="NADH_Ub_cplx-1_asu_su-1"/>
</dbReference>
<keyword evidence="11" id="KW-0496">Mitochondrion</keyword>
<reference evidence="14 15" key="1">
    <citation type="submission" date="2015-01" db="EMBL/GenBank/DDBJ databases">
        <title>The Genome Sequence of Exophiala sideris CBS121828.</title>
        <authorList>
            <consortium name="The Broad Institute Genomics Platform"/>
            <person name="Cuomo C."/>
            <person name="de Hoog S."/>
            <person name="Gorbushina A."/>
            <person name="Stielow B."/>
            <person name="Teixiera M."/>
            <person name="Abouelleil A."/>
            <person name="Chapman S.B."/>
            <person name="Priest M."/>
            <person name="Young S.K."/>
            <person name="Wortman J."/>
            <person name="Nusbaum C."/>
            <person name="Birren B."/>
        </authorList>
    </citation>
    <scope>NUCLEOTIDE SEQUENCE [LARGE SCALE GENOMIC DNA]</scope>
    <source>
        <strain evidence="14 15">CBS 121828</strain>
    </source>
</reference>
<evidence type="ECO:0000256" key="3">
    <source>
        <dbReference type="ARBA" id="ARBA00009960"/>
    </source>
</evidence>
<sequence>MGVPFETFLPYVIMVTMFGVTGAGLSSIRYYTNDYKRPRRQLDTWDRQMMERDHRLTGRLRGQSDAVEAPLGFELNSRWKVRSLLRLRFPHFSDHSSRLSHELLKSLYPPPHNGFNDQFCTYSIELKRRNGRISCNTIRHGDILSNRGSWMALSTWGTRTSAIVLQTYSPIFLSALFLGSRTIYLRPGTIPGRQIILALDVSKAMSRGSEDSCHPNLQDAYYVDMISRHSNSLHPFVGTL</sequence>
<evidence type="ECO:0000256" key="12">
    <source>
        <dbReference type="ARBA" id="ARBA00023136"/>
    </source>
</evidence>
<comment type="similarity">
    <text evidence="3">Belongs to the complex I NDUFA1 subunit family.</text>
</comment>
<dbReference type="OrthoDB" id="1920692at2759"/>
<gene>
    <name evidence="14" type="ORF">PV11_05385</name>
</gene>
<evidence type="ECO:0000256" key="5">
    <source>
        <dbReference type="ARBA" id="ARBA00022448"/>
    </source>
</evidence>
<dbReference type="HOGENOM" id="CLU_1156399_0_0_1"/>
<dbReference type="PANTHER" id="PTHR17098">
    <property type="entry name" value="NADH-UBIQUINONE OXIDOREDUCTASE MWFE SUBUNIT"/>
    <property type="match status" value="1"/>
</dbReference>
<dbReference type="Proteomes" id="UP000053599">
    <property type="component" value="Unassembled WGS sequence"/>
</dbReference>
<keyword evidence="6" id="KW-0679">Respiratory chain</keyword>
<organism evidence="14 15">
    <name type="scientific">Exophiala sideris</name>
    <dbReference type="NCBI Taxonomy" id="1016849"/>
    <lineage>
        <taxon>Eukaryota</taxon>
        <taxon>Fungi</taxon>
        <taxon>Dikarya</taxon>
        <taxon>Ascomycota</taxon>
        <taxon>Pezizomycotina</taxon>
        <taxon>Eurotiomycetes</taxon>
        <taxon>Chaetothyriomycetidae</taxon>
        <taxon>Chaetothyriales</taxon>
        <taxon>Herpotrichiellaceae</taxon>
        <taxon>Exophiala</taxon>
    </lineage>
</organism>
<evidence type="ECO:0000256" key="2">
    <source>
        <dbReference type="ARBA" id="ARBA00004298"/>
    </source>
</evidence>
<evidence type="ECO:0000313" key="14">
    <source>
        <dbReference type="EMBL" id="KIV83352.1"/>
    </source>
</evidence>
<dbReference type="Pfam" id="PF15879">
    <property type="entry name" value="MWFE"/>
    <property type="match status" value="1"/>
</dbReference>
<feature type="transmembrane region" description="Helical" evidence="13">
    <location>
        <begin position="12"/>
        <end position="31"/>
    </location>
</feature>
<dbReference type="STRING" id="1016849.A0A0D1YKF3"/>
<keyword evidence="12 13" id="KW-0472">Membrane</keyword>
<keyword evidence="10 13" id="KW-1133">Transmembrane helix</keyword>
<comment type="function">
    <text evidence="1">Accessory subunit of the mitochondrial membrane respiratory chain NADH dehydrogenase (Complex I), that is believed not to be involved in catalysis. Complex I functions in the transfer of electrons from NADH to the respiratory chain. The immediate electron acceptor for the enzyme is believed to be ubiquinone.</text>
</comment>
<keyword evidence="8" id="KW-0999">Mitochondrion inner membrane</keyword>
<proteinExistence type="inferred from homology"/>
<evidence type="ECO:0000313" key="15">
    <source>
        <dbReference type="Proteomes" id="UP000053599"/>
    </source>
</evidence>
<evidence type="ECO:0000256" key="1">
    <source>
        <dbReference type="ARBA" id="ARBA00003195"/>
    </source>
</evidence>
<comment type="subcellular location">
    <subcellularLocation>
        <location evidence="2">Mitochondrion inner membrane</location>
        <topology evidence="2">Single-pass membrane protein</topology>
        <orientation evidence="2">Matrix side</orientation>
    </subcellularLocation>
</comment>
<evidence type="ECO:0000256" key="9">
    <source>
        <dbReference type="ARBA" id="ARBA00022982"/>
    </source>
</evidence>
<keyword evidence="5" id="KW-0813">Transport</keyword>
<accession>A0A0D1YKF3</accession>
<evidence type="ECO:0000256" key="8">
    <source>
        <dbReference type="ARBA" id="ARBA00022792"/>
    </source>
</evidence>
<dbReference type="PANTHER" id="PTHR17098:SF2">
    <property type="entry name" value="NADH DEHYDROGENASE [UBIQUINONE] 1 ALPHA SUBCOMPLEX SUBUNIT 1"/>
    <property type="match status" value="1"/>
</dbReference>
<dbReference type="AlphaFoldDB" id="A0A0D1YKF3"/>
<dbReference type="EMBL" id="KN846952">
    <property type="protein sequence ID" value="KIV83352.1"/>
    <property type="molecule type" value="Genomic_DNA"/>
</dbReference>
<dbReference type="GO" id="GO:0005743">
    <property type="term" value="C:mitochondrial inner membrane"/>
    <property type="evidence" value="ECO:0007669"/>
    <property type="project" value="UniProtKB-SubCell"/>
</dbReference>
<name>A0A0D1YKF3_9EURO</name>
<evidence type="ECO:0000256" key="11">
    <source>
        <dbReference type="ARBA" id="ARBA00023128"/>
    </source>
</evidence>
<evidence type="ECO:0000256" key="10">
    <source>
        <dbReference type="ARBA" id="ARBA00022989"/>
    </source>
</evidence>
<keyword evidence="9" id="KW-0249">Electron transport</keyword>
<evidence type="ECO:0000256" key="4">
    <source>
        <dbReference type="ARBA" id="ARBA00016392"/>
    </source>
</evidence>
<keyword evidence="7 13" id="KW-0812">Transmembrane</keyword>